<protein>
    <submittedName>
        <fullName evidence="2">Uncharacterized protein</fullName>
    </submittedName>
</protein>
<name>A0A6N2V123_BACUN</name>
<feature type="transmembrane region" description="Helical" evidence="1">
    <location>
        <begin position="27"/>
        <end position="44"/>
    </location>
</feature>
<sequence length="89" mass="10014">MIKDIIGFSGAIYNTEYAMMCQPMTRIDTPIAVCFLLLLFAVKIRQRLMGMAQITDVDGVENDARECQMSATYCHIFKTLGLELMPTIS</sequence>
<keyword evidence="1" id="KW-0812">Transmembrane</keyword>
<dbReference type="AlphaFoldDB" id="A0A6N2V123"/>
<evidence type="ECO:0000313" key="2">
    <source>
        <dbReference type="EMBL" id="VYT24139.1"/>
    </source>
</evidence>
<keyword evidence="1" id="KW-1133">Transmembrane helix</keyword>
<proteinExistence type="predicted"/>
<dbReference type="RefSeq" id="WP_156737403.1">
    <property type="nucleotide sequence ID" value="NZ_CACRTC010000025.1"/>
</dbReference>
<organism evidence="2">
    <name type="scientific">Bacteroides uniformis</name>
    <dbReference type="NCBI Taxonomy" id="820"/>
    <lineage>
        <taxon>Bacteria</taxon>
        <taxon>Pseudomonadati</taxon>
        <taxon>Bacteroidota</taxon>
        <taxon>Bacteroidia</taxon>
        <taxon>Bacteroidales</taxon>
        <taxon>Bacteroidaceae</taxon>
        <taxon>Bacteroides</taxon>
    </lineage>
</organism>
<evidence type="ECO:0000256" key="1">
    <source>
        <dbReference type="SAM" id="Phobius"/>
    </source>
</evidence>
<keyword evidence="1" id="KW-0472">Membrane</keyword>
<gene>
    <name evidence="2" type="ORF">BULFYP32_02474</name>
</gene>
<dbReference type="EMBL" id="CACRTC010000025">
    <property type="protein sequence ID" value="VYT24139.1"/>
    <property type="molecule type" value="Genomic_DNA"/>
</dbReference>
<reference evidence="2" key="1">
    <citation type="submission" date="2019-11" db="EMBL/GenBank/DDBJ databases">
        <authorList>
            <person name="Feng L."/>
        </authorList>
    </citation>
    <scope>NUCLEOTIDE SEQUENCE</scope>
    <source>
        <strain evidence="2">BuniformisLFYP32</strain>
    </source>
</reference>
<accession>A0A6N2V123</accession>